<dbReference type="Proteomes" id="UP000054024">
    <property type="component" value="Unassembled WGS sequence"/>
</dbReference>
<dbReference type="EMBL" id="LMWJ01000015">
    <property type="protein sequence ID" value="KUM73429.1"/>
    <property type="molecule type" value="Genomic_DNA"/>
</dbReference>
<keyword evidence="3" id="KW-1185">Reference proteome</keyword>
<evidence type="ECO:0000313" key="2">
    <source>
        <dbReference type="EMBL" id="KUM73429.1"/>
    </source>
</evidence>
<comment type="caution">
    <text evidence="2">The sequence shown here is derived from an EMBL/GenBank/DDBJ whole genome shotgun (WGS) entry which is preliminary data.</text>
</comment>
<dbReference type="InterPro" id="IPR051783">
    <property type="entry name" value="NAD(P)-dependent_oxidoreduct"/>
</dbReference>
<dbReference type="PANTHER" id="PTHR48079:SF6">
    <property type="entry name" value="NAD(P)-BINDING DOMAIN-CONTAINING PROTEIN-RELATED"/>
    <property type="match status" value="1"/>
</dbReference>
<evidence type="ECO:0000259" key="1">
    <source>
        <dbReference type="Pfam" id="PF01370"/>
    </source>
</evidence>
<name>A0A117P5I2_9ACTN</name>
<dbReference type="InterPro" id="IPR036291">
    <property type="entry name" value="NAD(P)-bd_dom_sf"/>
</dbReference>
<dbReference type="SUPFAM" id="SSF51735">
    <property type="entry name" value="NAD(P)-binding Rossmann-fold domains"/>
    <property type="match status" value="1"/>
</dbReference>
<evidence type="ECO:0000313" key="3">
    <source>
        <dbReference type="Proteomes" id="UP000054024"/>
    </source>
</evidence>
<protein>
    <recommendedName>
        <fullName evidence="1">NAD-dependent epimerase/dehydratase domain-containing protein</fullName>
    </recommendedName>
</protein>
<accession>A0A117P5I2</accession>
<dbReference type="Pfam" id="PF01370">
    <property type="entry name" value="Epimerase"/>
    <property type="match status" value="1"/>
</dbReference>
<reference evidence="2 3" key="1">
    <citation type="submission" date="2015-10" db="EMBL/GenBank/DDBJ databases">
        <title>Draft genome sequence of Streptomyces curacoi DSM 40107, type strain for the species Streptomyces curacoi.</title>
        <authorList>
            <person name="Ruckert C."/>
            <person name="Winkler A."/>
            <person name="Kalinowski J."/>
            <person name="Kampfer P."/>
            <person name="Glaeser S."/>
        </authorList>
    </citation>
    <scope>NUCLEOTIDE SEQUENCE [LARGE SCALE GENOMIC DNA]</scope>
    <source>
        <strain evidence="2 3">DSM 40107</strain>
    </source>
</reference>
<organism evidence="2 3">
    <name type="scientific">Streptomyces curacoi</name>
    <dbReference type="NCBI Taxonomy" id="146536"/>
    <lineage>
        <taxon>Bacteria</taxon>
        <taxon>Bacillati</taxon>
        <taxon>Actinomycetota</taxon>
        <taxon>Actinomycetes</taxon>
        <taxon>Kitasatosporales</taxon>
        <taxon>Streptomycetaceae</taxon>
        <taxon>Streptomyces</taxon>
    </lineage>
</organism>
<dbReference type="GO" id="GO:0005737">
    <property type="term" value="C:cytoplasm"/>
    <property type="evidence" value="ECO:0007669"/>
    <property type="project" value="TreeGrafter"/>
</dbReference>
<gene>
    <name evidence="2" type="ORF">AQI70_21940</name>
</gene>
<proteinExistence type="predicted"/>
<dbReference type="GO" id="GO:0004029">
    <property type="term" value="F:aldehyde dehydrogenase (NAD+) activity"/>
    <property type="evidence" value="ECO:0007669"/>
    <property type="project" value="TreeGrafter"/>
</dbReference>
<dbReference type="AlphaFoldDB" id="A0A117P5I2"/>
<dbReference type="InterPro" id="IPR001509">
    <property type="entry name" value="Epimerase_deHydtase"/>
</dbReference>
<dbReference type="Gene3D" id="3.40.50.720">
    <property type="entry name" value="NAD(P)-binding Rossmann-like Domain"/>
    <property type="match status" value="1"/>
</dbReference>
<sequence>MLISGERSTQPEALEGLAVQRVFGDLRDPAATDRAVAGCDRVYHCAAQVSTTSGGKRDIYRTNVLGTRHVLDAARRHEVARVVVTGSFSATGETAFGRPSTEDMPFYPFARHTPYTVSKVLVEHECLRAAASGLDVVIAASTAIIGPHDYRPSRMGRVLLDFAEGRLRAYVPGGFEFVSAQDVVEGHVLAMRHGRAGRKYLLSTEFRTVDEMMDLYSAVCGRPRPSLRVPGAVMAGVAELVQPLRAVLTPHRPGRFTPAAVRFLRSQRRADCSRAADELGYRPTSIATAVEQAYDCFVRRRLISGGRRIAVTSRSGRQAAAAQSVAASAR</sequence>
<dbReference type="STRING" id="146536.AQI70_21940"/>
<feature type="domain" description="NAD-dependent epimerase/dehydratase" evidence="1">
    <location>
        <begin position="16"/>
        <end position="200"/>
    </location>
</feature>
<dbReference type="PANTHER" id="PTHR48079">
    <property type="entry name" value="PROTEIN YEEZ"/>
    <property type="match status" value="1"/>
</dbReference>